<dbReference type="GO" id="GO:0005319">
    <property type="term" value="F:lipid transporter activity"/>
    <property type="evidence" value="ECO:0007669"/>
    <property type="project" value="TreeGrafter"/>
</dbReference>
<dbReference type="Proteomes" id="UP000053766">
    <property type="component" value="Unassembled WGS sequence"/>
</dbReference>
<reference evidence="10" key="2">
    <citation type="journal article" date="2016" name="Sci. Rep.">
        <title>Dictyocaulus viviparus genome, variome and transcriptome elucidate lungworm biology and support future intervention.</title>
        <authorList>
            <person name="McNulty S.N."/>
            <person name="Strube C."/>
            <person name="Rosa B.A."/>
            <person name="Martin J.C."/>
            <person name="Tyagi R."/>
            <person name="Choi Y.J."/>
            <person name="Wang Q."/>
            <person name="Hallsworth Pepin K."/>
            <person name="Zhang X."/>
            <person name="Ozersky P."/>
            <person name="Wilson R.K."/>
            <person name="Sternberg P.W."/>
            <person name="Gasser R.B."/>
            <person name="Mitreva M."/>
        </authorList>
    </citation>
    <scope>NUCLEOTIDE SEQUENCE [LARGE SCALE GENOMIC DNA]</scope>
    <source>
        <strain evidence="10">HannoverDv2000</strain>
    </source>
</reference>
<dbReference type="GO" id="GO:0016887">
    <property type="term" value="F:ATP hydrolysis activity"/>
    <property type="evidence" value="ECO:0007669"/>
    <property type="project" value="InterPro"/>
</dbReference>
<keyword evidence="4 9" id="KW-0067">ATP-binding</keyword>
<comment type="subcellular location">
    <subcellularLocation>
        <location evidence="1">Membrane</location>
        <topology evidence="1">Multi-pass membrane protein</topology>
    </subcellularLocation>
</comment>
<feature type="transmembrane region" description="Helical" evidence="7">
    <location>
        <begin position="124"/>
        <end position="148"/>
    </location>
</feature>
<keyword evidence="2 7" id="KW-0812">Transmembrane</keyword>
<dbReference type="PROSITE" id="PS50893">
    <property type="entry name" value="ABC_TRANSPORTER_2"/>
    <property type="match status" value="1"/>
</dbReference>
<dbReference type="CDD" id="cd03263">
    <property type="entry name" value="ABC_subfamily_A"/>
    <property type="match status" value="1"/>
</dbReference>
<feature type="transmembrane region" description="Helical" evidence="7">
    <location>
        <begin position="60"/>
        <end position="83"/>
    </location>
</feature>
<protein>
    <submittedName>
        <fullName evidence="9">ABC transporter, ATP-binding protein</fullName>
    </submittedName>
</protein>
<proteinExistence type="predicted"/>
<dbReference type="SMART" id="SM00382">
    <property type="entry name" value="AAA"/>
    <property type="match status" value="1"/>
</dbReference>
<evidence type="ECO:0000313" key="10">
    <source>
        <dbReference type="Proteomes" id="UP000053766"/>
    </source>
</evidence>
<feature type="transmembrane region" description="Helical" evidence="7">
    <location>
        <begin position="34"/>
        <end position="53"/>
    </location>
</feature>
<gene>
    <name evidence="9" type="ORF">DICVIV_10677</name>
</gene>
<evidence type="ECO:0000256" key="5">
    <source>
        <dbReference type="ARBA" id="ARBA00022989"/>
    </source>
</evidence>
<keyword evidence="5 7" id="KW-1133">Transmembrane helix</keyword>
<dbReference type="InterPro" id="IPR027417">
    <property type="entry name" value="P-loop_NTPase"/>
</dbReference>
<feature type="transmembrane region" description="Helical" evidence="7">
    <location>
        <begin position="168"/>
        <end position="187"/>
    </location>
</feature>
<evidence type="ECO:0000256" key="2">
    <source>
        <dbReference type="ARBA" id="ARBA00022692"/>
    </source>
</evidence>
<dbReference type="InterPro" id="IPR003593">
    <property type="entry name" value="AAA+_ATPase"/>
</dbReference>
<dbReference type="AlphaFoldDB" id="A0A0D8XHV0"/>
<dbReference type="Pfam" id="PF00005">
    <property type="entry name" value="ABC_tran"/>
    <property type="match status" value="1"/>
</dbReference>
<evidence type="ECO:0000256" key="4">
    <source>
        <dbReference type="ARBA" id="ARBA00022840"/>
    </source>
</evidence>
<dbReference type="PANTHER" id="PTHR19229:SF271">
    <property type="entry name" value="ABC TRANSPORTER CED-7"/>
    <property type="match status" value="1"/>
</dbReference>
<dbReference type="Gene3D" id="3.40.50.300">
    <property type="entry name" value="P-loop containing nucleotide triphosphate hydrolases"/>
    <property type="match status" value="1"/>
</dbReference>
<evidence type="ECO:0000256" key="7">
    <source>
        <dbReference type="SAM" id="Phobius"/>
    </source>
</evidence>
<evidence type="ECO:0000259" key="8">
    <source>
        <dbReference type="PROSITE" id="PS50893"/>
    </source>
</evidence>
<dbReference type="STRING" id="29172.A0A0D8XHV0"/>
<dbReference type="SUPFAM" id="SSF52540">
    <property type="entry name" value="P-loop containing nucleoside triphosphate hydrolases"/>
    <property type="match status" value="1"/>
</dbReference>
<sequence length="575" mass="65081">MFLVEERIIKFAHQQMLTGISPTTFWATSFSYDFVFYSIICSCFLTVFLLSNWMQGYLHFLVLLLVLYFWSCVPFVYAVSFMFSSPSKANVLLFLWQLIAAFAAMVIMFVISQTITVDPTIAELIRSILLCVLPSFAFGNAVMTVGLSSAAKTPQQLLWQWNMLGKNLSFMFIFGCLSTLLFVLFQFKTVRYRWYQIWDLRFGRKNYGRIGVDDEDSAVLEERACVQRCSDDFTLEVKDLCKMYGRFRALDRLTMGVRNGECFGLLGENGAGKTTTFNILTGQSFATSGAACIDKKDVTNTFTLRSSLRAITKFYGANCCYRLPIGYCPQFDALMYDFTGKEILEILARMHGFPNPAEIAELVLQNIGMLDHANKLVRYYSGGQRRKISIGLAILAPTPIIILDEPTAGIDPKARRDIWEVLSMVRDNSQTSLLLSSHSMDECEALCSRIAVLHKGRMIAIGTSQQLKTKFGNSYTITMVAPKLEYRATVIEGVKRAFPNAVFRTPKESLSLTLKWQIPKSKSDRWSTLFSKMLSLAASLNVVDFCVTQSSLEETFYNLSLYNKEKMDETQNSSV</sequence>
<evidence type="ECO:0000313" key="9">
    <source>
        <dbReference type="EMBL" id="KJH43307.1"/>
    </source>
</evidence>
<feature type="domain" description="ABC transporter" evidence="8">
    <location>
        <begin position="235"/>
        <end position="480"/>
    </location>
</feature>
<dbReference type="GO" id="GO:0005524">
    <property type="term" value="F:ATP binding"/>
    <property type="evidence" value="ECO:0007669"/>
    <property type="project" value="UniProtKB-KW"/>
</dbReference>
<dbReference type="FunFam" id="3.40.50.300:FF:001598">
    <property type="entry name" value="ABC transporter ced-7"/>
    <property type="match status" value="1"/>
</dbReference>
<dbReference type="GO" id="GO:0016020">
    <property type="term" value="C:membrane"/>
    <property type="evidence" value="ECO:0007669"/>
    <property type="project" value="UniProtKB-SubCell"/>
</dbReference>
<evidence type="ECO:0000256" key="3">
    <source>
        <dbReference type="ARBA" id="ARBA00022741"/>
    </source>
</evidence>
<dbReference type="GO" id="GO:0140359">
    <property type="term" value="F:ABC-type transporter activity"/>
    <property type="evidence" value="ECO:0007669"/>
    <property type="project" value="InterPro"/>
</dbReference>
<accession>A0A0D8XHV0</accession>
<dbReference type="InterPro" id="IPR003439">
    <property type="entry name" value="ABC_transporter-like_ATP-bd"/>
</dbReference>
<keyword evidence="6 7" id="KW-0472">Membrane</keyword>
<dbReference type="InterPro" id="IPR017871">
    <property type="entry name" value="ABC_transporter-like_CS"/>
</dbReference>
<keyword evidence="10" id="KW-1185">Reference proteome</keyword>
<dbReference type="PANTHER" id="PTHR19229">
    <property type="entry name" value="ATP-BINDING CASSETTE TRANSPORTER SUBFAMILY A ABCA"/>
    <property type="match status" value="1"/>
</dbReference>
<organism evidence="9 10">
    <name type="scientific">Dictyocaulus viviparus</name>
    <name type="common">Bovine lungworm</name>
    <dbReference type="NCBI Taxonomy" id="29172"/>
    <lineage>
        <taxon>Eukaryota</taxon>
        <taxon>Metazoa</taxon>
        <taxon>Ecdysozoa</taxon>
        <taxon>Nematoda</taxon>
        <taxon>Chromadorea</taxon>
        <taxon>Rhabditida</taxon>
        <taxon>Rhabditina</taxon>
        <taxon>Rhabditomorpha</taxon>
        <taxon>Strongyloidea</taxon>
        <taxon>Metastrongylidae</taxon>
        <taxon>Dictyocaulus</taxon>
    </lineage>
</organism>
<keyword evidence="3" id="KW-0547">Nucleotide-binding</keyword>
<dbReference type="Pfam" id="PF12698">
    <property type="entry name" value="ABC2_membrane_3"/>
    <property type="match status" value="1"/>
</dbReference>
<evidence type="ECO:0000256" key="1">
    <source>
        <dbReference type="ARBA" id="ARBA00004141"/>
    </source>
</evidence>
<dbReference type="OrthoDB" id="10255969at2759"/>
<dbReference type="PROSITE" id="PS00211">
    <property type="entry name" value="ABC_TRANSPORTER_1"/>
    <property type="match status" value="1"/>
</dbReference>
<dbReference type="InterPro" id="IPR013525">
    <property type="entry name" value="ABC2_TM"/>
</dbReference>
<evidence type="ECO:0000256" key="6">
    <source>
        <dbReference type="ARBA" id="ARBA00023136"/>
    </source>
</evidence>
<name>A0A0D8XHV0_DICVI</name>
<reference evidence="9 10" key="1">
    <citation type="submission" date="2013-11" db="EMBL/GenBank/DDBJ databases">
        <title>Draft genome of the bovine lungworm Dictyocaulus viviparus.</title>
        <authorList>
            <person name="Mitreva M."/>
        </authorList>
    </citation>
    <scope>NUCLEOTIDE SEQUENCE [LARGE SCALE GENOMIC DNA]</scope>
    <source>
        <strain evidence="9 10">HannoverDv2000</strain>
    </source>
</reference>
<dbReference type="EMBL" id="KN716572">
    <property type="protein sequence ID" value="KJH43307.1"/>
    <property type="molecule type" value="Genomic_DNA"/>
</dbReference>
<feature type="transmembrane region" description="Helical" evidence="7">
    <location>
        <begin position="89"/>
        <end position="112"/>
    </location>
</feature>
<dbReference type="InterPro" id="IPR026082">
    <property type="entry name" value="ABCA"/>
</dbReference>